<comment type="caution">
    <text evidence="2">The sequence shown here is derived from an EMBL/GenBank/DDBJ whole genome shotgun (WGS) entry which is preliminary data.</text>
</comment>
<evidence type="ECO:0000313" key="3">
    <source>
        <dbReference type="Proteomes" id="UP000829685"/>
    </source>
</evidence>
<dbReference type="GO" id="GO:0016491">
    <property type="term" value="F:oxidoreductase activity"/>
    <property type="evidence" value="ECO:0007669"/>
    <property type="project" value="UniProtKB-KW"/>
</dbReference>
<evidence type="ECO:0008006" key="4">
    <source>
        <dbReference type="Google" id="ProtNLM"/>
    </source>
</evidence>
<evidence type="ECO:0000313" key="2">
    <source>
        <dbReference type="EMBL" id="KAI1852176.1"/>
    </source>
</evidence>
<reference evidence="2" key="1">
    <citation type="submission" date="2021-03" db="EMBL/GenBank/DDBJ databases">
        <title>Revisited historic fungal species revealed as producer of novel bioactive compounds through whole genome sequencing and comparative genomics.</title>
        <authorList>
            <person name="Vignolle G.A."/>
            <person name="Hochenegger N."/>
            <person name="Mach R.L."/>
            <person name="Mach-Aigner A.R."/>
            <person name="Javad Rahimi M."/>
            <person name="Salim K.A."/>
            <person name="Chan C.M."/>
            <person name="Lim L.B.L."/>
            <person name="Cai F."/>
            <person name="Druzhinina I.S."/>
            <person name="U'Ren J.M."/>
            <person name="Derntl C."/>
        </authorList>
    </citation>
    <scope>NUCLEOTIDE SEQUENCE</scope>
    <source>
        <strain evidence="2">TUCIM 5799</strain>
    </source>
</reference>
<gene>
    <name evidence="2" type="ORF">JX265_013029</name>
</gene>
<evidence type="ECO:0000256" key="1">
    <source>
        <dbReference type="ARBA" id="ARBA00023002"/>
    </source>
</evidence>
<dbReference type="EMBL" id="JAFIMR010000062">
    <property type="protein sequence ID" value="KAI1852176.1"/>
    <property type="molecule type" value="Genomic_DNA"/>
</dbReference>
<dbReference type="Proteomes" id="UP000829685">
    <property type="component" value="Unassembled WGS sequence"/>
</dbReference>
<dbReference type="PANTHER" id="PTHR43157:SF31">
    <property type="entry name" value="PHOSPHATIDYLINOSITOL-GLYCAN BIOSYNTHESIS CLASS F PROTEIN"/>
    <property type="match status" value="1"/>
</dbReference>
<name>A0A9Q0AI25_9PEZI</name>
<sequence>MSSMKEQFWAARHPPKNPSHLSFNNKVILVSGANDGLGFQAALKYAQLGASTLILGVRSKEKGEAAKVSIIQQTQCSNITVMTVDLSTFASVKDFARRVNEEVPQLHVVLLCAGIMTSKYEKSPDGFEMALQVNVLSTALMVLLLLPKLQKTVCCDGSIPHLCIVNSLATQEIKPELIPTDNMLIQRLNDASKFDFYAHYYLVKLAARFFVQELATQKCADPDTMVINCCCPGMCRTKLLREFPLVLRLVMAPYRYVCGRSAEEGSRTLVSATALGSESNGKLWLNDELPPPGPFMASQCAADLSPATFQEILTILRQHCDLEGML</sequence>
<organism evidence="2 3">
    <name type="scientific">Neoarthrinium moseri</name>
    <dbReference type="NCBI Taxonomy" id="1658444"/>
    <lineage>
        <taxon>Eukaryota</taxon>
        <taxon>Fungi</taxon>
        <taxon>Dikarya</taxon>
        <taxon>Ascomycota</taxon>
        <taxon>Pezizomycotina</taxon>
        <taxon>Sordariomycetes</taxon>
        <taxon>Xylariomycetidae</taxon>
        <taxon>Amphisphaeriales</taxon>
        <taxon>Apiosporaceae</taxon>
        <taxon>Neoarthrinium</taxon>
    </lineage>
</organism>
<dbReference type="PANTHER" id="PTHR43157">
    <property type="entry name" value="PHOSPHATIDYLINOSITOL-GLYCAN BIOSYNTHESIS CLASS F PROTEIN-RELATED"/>
    <property type="match status" value="1"/>
</dbReference>
<proteinExistence type="predicted"/>
<dbReference type="OrthoDB" id="542013at2759"/>
<dbReference type="InterPro" id="IPR036291">
    <property type="entry name" value="NAD(P)-bd_dom_sf"/>
</dbReference>
<dbReference type="SUPFAM" id="SSF51735">
    <property type="entry name" value="NAD(P)-binding Rossmann-fold domains"/>
    <property type="match status" value="1"/>
</dbReference>
<dbReference type="Gene3D" id="3.40.50.720">
    <property type="entry name" value="NAD(P)-binding Rossmann-like Domain"/>
    <property type="match status" value="1"/>
</dbReference>
<protein>
    <recommendedName>
        <fullName evidence="4">Retinol dehydrogenase 14</fullName>
    </recommendedName>
</protein>
<dbReference type="InterPro" id="IPR002347">
    <property type="entry name" value="SDR_fam"/>
</dbReference>
<dbReference type="AlphaFoldDB" id="A0A9Q0AI25"/>
<dbReference type="Pfam" id="PF00106">
    <property type="entry name" value="adh_short"/>
    <property type="match status" value="1"/>
</dbReference>
<keyword evidence="3" id="KW-1185">Reference proteome</keyword>
<keyword evidence="1" id="KW-0560">Oxidoreductase</keyword>
<accession>A0A9Q0AI25</accession>